<evidence type="ECO:0000313" key="2">
    <source>
        <dbReference type="EMBL" id="CAE7907624.1"/>
    </source>
</evidence>
<dbReference type="EMBL" id="CAJNJA010072697">
    <property type="protein sequence ID" value="CAE7907624.1"/>
    <property type="molecule type" value="Genomic_DNA"/>
</dbReference>
<organism evidence="2 3">
    <name type="scientific">Symbiodinium necroappetens</name>
    <dbReference type="NCBI Taxonomy" id="1628268"/>
    <lineage>
        <taxon>Eukaryota</taxon>
        <taxon>Sar</taxon>
        <taxon>Alveolata</taxon>
        <taxon>Dinophyceae</taxon>
        <taxon>Suessiales</taxon>
        <taxon>Symbiodiniaceae</taxon>
        <taxon>Symbiodinium</taxon>
    </lineage>
</organism>
<dbReference type="AlphaFoldDB" id="A0A813BJC7"/>
<reference evidence="2" key="1">
    <citation type="submission" date="2021-02" db="EMBL/GenBank/DDBJ databases">
        <authorList>
            <person name="Dougan E. K."/>
            <person name="Rhodes N."/>
            <person name="Thang M."/>
            <person name="Chan C."/>
        </authorList>
    </citation>
    <scope>NUCLEOTIDE SEQUENCE</scope>
</reference>
<sequence length="191" mass="21043">MSAVRKSIKDAMRVNGSEETPGPAGDVTSRKLQRERFEAEMPSKVLDGLLSLVVEASERLASTIDPKMRMSVSLLAHDSCANSGRLEATWAEVLLAGEETGFVDFLRPLELSTDPDVVSKRESRRIRIGQKSPKFRCPVCQEASLTADYMICVQSSSTCACMRLCSRHSSCCLECAAMVQLVFPQHSPRML</sequence>
<evidence type="ECO:0000256" key="1">
    <source>
        <dbReference type="SAM" id="MobiDB-lite"/>
    </source>
</evidence>
<gene>
    <name evidence="2" type="primary">rha-1</name>
    <name evidence="2" type="ORF">SNEC2469_LOCUS30793</name>
</gene>
<name>A0A813BJC7_9DINO</name>
<dbReference type="OrthoDB" id="434044at2759"/>
<protein>
    <submittedName>
        <fullName evidence="2">Rha-1 protein</fullName>
    </submittedName>
</protein>
<dbReference type="Proteomes" id="UP000601435">
    <property type="component" value="Unassembled WGS sequence"/>
</dbReference>
<keyword evidence="3" id="KW-1185">Reference proteome</keyword>
<evidence type="ECO:0000313" key="3">
    <source>
        <dbReference type="Proteomes" id="UP000601435"/>
    </source>
</evidence>
<comment type="caution">
    <text evidence="2">The sequence shown here is derived from an EMBL/GenBank/DDBJ whole genome shotgun (WGS) entry which is preliminary data.</text>
</comment>
<feature type="region of interest" description="Disordered" evidence="1">
    <location>
        <begin position="1"/>
        <end position="30"/>
    </location>
</feature>
<accession>A0A813BJC7</accession>
<proteinExistence type="predicted"/>